<dbReference type="STRING" id="574376.BAMA_10395"/>
<keyword evidence="2" id="KW-1185">Reference proteome</keyword>
<evidence type="ECO:0000313" key="2">
    <source>
        <dbReference type="Proteomes" id="UP000027822"/>
    </source>
</evidence>
<dbReference type="RefSeq" id="WP_034642233.1">
    <property type="nucleotide sequence ID" value="NZ_CBCSJC010000051.1"/>
</dbReference>
<dbReference type="Proteomes" id="UP000027822">
    <property type="component" value="Unassembled WGS sequence"/>
</dbReference>
<gene>
    <name evidence="1" type="ORF">BAMA_10395</name>
</gene>
<proteinExistence type="predicted"/>
<accession>A0A073K6K8</accession>
<organism evidence="1 2">
    <name type="scientific">Bacillus manliponensis</name>
    <dbReference type="NCBI Taxonomy" id="574376"/>
    <lineage>
        <taxon>Bacteria</taxon>
        <taxon>Bacillati</taxon>
        <taxon>Bacillota</taxon>
        <taxon>Bacilli</taxon>
        <taxon>Bacillales</taxon>
        <taxon>Bacillaceae</taxon>
        <taxon>Bacillus</taxon>
        <taxon>Bacillus cereus group</taxon>
    </lineage>
</organism>
<protein>
    <submittedName>
        <fullName evidence="1">Uncharacterized protein</fullName>
    </submittedName>
</protein>
<evidence type="ECO:0000313" key="1">
    <source>
        <dbReference type="EMBL" id="KEK17888.1"/>
    </source>
</evidence>
<comment type="caution">
    <text evidence="1">The sequence shown here is derived from an EMBL/GenBank/DDBJ whole genome shotgun (WGS) entry which is preliminary data.</text>
</comment>
<name>A0A073K6K8_9BACI</name>
<reference evidence="1 2" key="1">
    <citation type="submission" date="2014-06" db="EMBL/GenBank/DDBJ databases">
        <title>Draft genome sequence of Bacillus manliponensis JCM 15802 (MCCC 1A00708).</title>
        <authorList>
            <person name="Lai Q."/>
            <person name="Liu Y."/>
            <person name="Shao Z."/>
        </authorList>
    </citation>
    <scope>NUCLEOTIDE SEQUENCE [LARGE SCALE GENOMIC DNA]</scope>
    <source>
        <strain evidence="1 2">JCM 15802</strain>
    </source>
</reference>
<sequence length="89" mass="10820">MHRLEEVYTFLPKAVKREFEKHGIQLDVRVDDFFIEEKDDGTEKYITYYIETITRFFEITYYPNSENCLFNSMTKRAILKIKDHVSEIE</sequence>
<dbReference type="EMBL" id="JOTN01000020">
    <property type="protein sequence ID" value="KEK17888.1"/>
    <property type="molecule type" value="Genomic_DNA"/>
</dbReference>
<dbReference type="AlphaFoldDB" id="A0A073K6K8"/>